<sequence>MSQCVCHLAGVMFK</sequence>
<protein>
    <submittedName>
        <fullName evidence="1">Uncharacterized protein</fullName>
    </submittedName>
</protein>
<accession>A0A2P2MYN1</accession>
<organism evidence="1">
    <name type="scientific">Rhizophora mucronata</name>
    <name type="common">Asiatic mangrove</name>
    <dbReference type="NCBI Taxonomy" id="61149"/>
    <lineage>
        <taxon>Eukaryota</taxon>
        <taxon>Viridiplantae</taxon>
        <taxon>Streptophyta</taxon>
        <taxon>Embryophyta</taxon>
        <taxon>Tracheophyta</taxon>
        <taxon>Spermatophyta</taxon>
        <taxon>Magnoliopsida</taxon>
        <taxon>eudicotyledons</taxon>
        <taxon>Gunneridae</taxon>
        <taxon>Pentapetalae</taxon>
        <taxon>rosids</taxon>
        <taxon>fabids</taxon>
        <taxon>Malpighiales</taxon>
        <taxon>Rhizophoraceae</taxon>
        <taxon>Rhizophora</taxon>
    </lineage>
</organism>
<proteinExistence type="predicted"/>
<dbReference type="EMBL" id="GGEC01054847">
    <property type="protein sequence ID" value="MBX35331.1"/>
    <property type="molecule type" value="Transcribed_RNA"/>
</dbReference>
<reference evidence="1" key="1">
    <citation type="submission" date="2018-02" db="EMBL/GenBank/DDBJ databases">
        <title>Rhizophora mucronata_Transcriptome.</title>
        <authorList>
            <person name="Meera S.P."/>
            <person name="Sreeshan A."/>
            <person name="Augustine A."/>
        </authorList>
    </citation>
    <scope>NUCLEOTIDE SEQUENCE</scope>
    <source>
        <tissue evidence="1">Leaf</tissue>
    </source>
</reference>
<name>A0A2P2MYN1_RHIMU</name>
<evidence type="ECO:0000313" key="1">
    <source>
        <dbReference type="EMBL" id="MBX35331.1"/>
    </source>
</evidence>